<dbReference type="PANTHER" id="PTHR37984:SF12">
    <property type="entry name" value="RIBONUCLEASE H"/>
    <property type="match status" value="1"/>
</dbReference>
<protein>
    <recommendedName>
        <fullName evidence="2">Integrase catalytic domain-containing protein</fullName>
    </recommendedName>
</protein>
<dbReference type="PANTHER" id="PTHR37984">
    <property type="entry name" value="PROTEIN CBG26694"/>
    <property type="match status" value="1"/>
</dbReference>
<reference evidence="3 4" key="1">
    <citation type="submission" date="2023-02" db="EMBL/GenBank/DDBJ databases">
        <title>LHISI_Scaffold_Assembly.</title>
        <authorList>
            <person name="Stuart O.P."/>
            <person name="Cleave R."/>
            <person name="Magrath M.J.L."/>
            <person name="Mikheyev A.S."/>
        </authorList>
    </citation>
    <scope>NUCLEOTIDE SEQUENCE [LARGE SCALE GENOMIC DNA]</scope>
    <source>
        <strain evidence="3">Daus_M_001</strain>
        <tissue evidence="3">Leg muscle</tissue>
    </source>
</reference>
<keyword evidence="4" id="KW-1185">Reference proteome</keyword>
<organism evidence="3 4">
    <name type="scientific">Dryococelus australis</name>
    <dbReference type="NCBI Taxonomy" id="614101"/>
    <lineage>
        <taxon>Eukaryota</taxon>
        <taxon>Metazoa</taxon>
        <taxon>Ecdysozoa</taxon>
        <taxon>Arthropoda</taxon>
        <taxon>Hexapoda</taxon>
        <taxon>Insecta</taxon>
        <taxon>Pterygota</taxon>
        <taxon>Neoptera</taxon>
        <taxon>Polyneoptera</taxon>
        <taxon>Phasmatodea</taxon>
        <taxon>Verophasmatodea</taxon>
        <taxon>Anareolatae</taxon>
        <taxon>Phasmatidae</taxon>
        <taxon>Eurycanthinae</taxon>
        <taxon>Dryococelus</taxon>
    </lineage>
</organism>
<evidence type="ECO:0000256" key="1">
    <source>
        <dbReference type="SAM" id="MobiDB-lite"/>
    </source>
</evidence>
<dbReference type="Gene3D" id="3.30.420.10">
    <property type="entry name" value="Ribonuclease H-like superfamily/Ribonuclease H"/>
    <property type="match status" value="1"/>
</dbReference>
<dbReference type="InterPro" id="IPR001584">
    <property type="entry name" value="Integrase_cat-core"/>
</dbReference>
<comment type="caution">
    <text evidence="3">The sequence shown here is derived from an EMBL/GenBank/DDBJ whole genome shotgun (WGS) entry which is preliminary data.</text>
</comment>
<gene>
    <name evidence="3" type="ORF">PR048_011113</name>
</gene>
<feature type="region of interest" description="Disordered" evidence="1">
    <location>
        <begin position="195"/>
        <end position="230"/>
    </location>
</feature>
<evidence type="ECO:0000313" key="3">
    <source>
        <dbReference type="EMBL" id="KAJ8884917.1"/>
    </source>
</evidence>
<dbReference type="InterPro" id="IPR036397">
    <property type="entry name" value="RNaseH_sf"/>
</dbReference>
<sequence length="252" mass="27554">MQHTPPKAQIHPWEWTKRPCSRLEINFAGPVQGPVFLIIVNSYSKWLEVAPVKLADSLSVIQVIRSLFVTHRLPDTMISDNDSAFSSALLQEFAKSNVDPIYVRNMGRGPKRLSAVVIEVTGPVSYKVLTTIWTCCHIDRLRPRHAGSSGGATLQTPVEHWQPAHFIGPQQSTEEPLPDGSEVFKGFSALTAPSYSSDGSEGLQTTTESCLQDSSNDAASPSVLPQASQSDCVTTIPQIPKIKPFSSKNFIV</sequence>
<dbReference type="PROSITE" id="PS50994">
    <property type="entry name" value="INTEGRASE"/>
    <property type="match status" value="1"/>
</dbReference>
<dbReference type="InterPro" id="IPR050951">
    <property type="entry name" value="Retrovirus_Pol_polyprotein"/>
</dbReference>
<dbReference type="EMBL" id="JARBHB010000004">
    <property type="protein sequence ID" value="KAJ8884917.1"/>
    <property type="molecule type" value="Genomic_DNA"/>
</dbReference>
<proteinExistence type="predicted"/>
<accession>A0ABQ9HKZ9</accession>
<dbReference type="Proteomes" id="UP001159363">
    <property type="component" value="Chromosome X"/>
</dbReference>
<evidence type="ECO:0000259" key="2">
    <source>
        <dbReference type="PROSITE" id="PS50994"/>
    </source>
</evidence>
<dbReference type="InterPro" id="IPR012337">
    <property type="entry name" value="RNaseH-like_sf"/>
</dbReference>
<feature type="domain" description="Integrase catalytic" evidence="2">
    <location>
        <begin position="15"/>
        <end position="96"/>
    </location>
</feature>
<evidence type="ECO:0000313" key="4">
    <source>
        <dbReference type="Proteomes" id="UP001159363"/>
    </source>
</evidence>
<dbReference type="SUPFAM" id="SSF53098">
    <property type="entry name" value="Ribonuclease H-like"/>
    <property type="match status" value="1"/>
</dbReference>
<name>A0ABQ9HKZ9_9NEOP</name>